<dbReference type="CDD" id="cd00077">
    <property type="entry name" value="HDc"/>
    <property type="match status" value="1"/>
</dbReference>
<evidence type="ECO:0000313" key="3">
    <source>
        <dbReference type="Proteomes" id="UP000030451"/>
    </source>
</evidence>
<comment type="caution">
    <text evidence="2">The sequence shown here is derived from an EMBL/GenBank/DDBJ whole genome shotgun (WGS) entry which is preliminary data.</text>
</comment>
<proteinExistence type="predicted"/>
<dbReference type="OrthoDB" id="6210373at2"/>
<dbReference type="Pfam" id="PF13487">
    <property type="entry name" value="HD_5"/>
    <property type="match status" value="1"/>
</dbReference>
<dbReference type="SUPFAM" id="SSF109604">
    <property type="entry name" value="HD-domain/PDEase-like"/>
    <property type="match status" value="1"/>
</dbReference>
<gene>
    <name evidence="2" type="ORF">NM06_12710</name>
</gene>
<dbReference type="Gene3D" id="1.10.3210.10">
    <property type="entry name" value="Hypothetical protein af1432"/>
    <property type="match status" value="1"/>
</dbReference>
<name>A0A0A5HXU1_PHOS4</name>
<protein>
    <submittedName>
        <fullName evidence="2">Phosphohydrolase</fullName>
    </submittedName>
</protein>
<dbReference type="SUPFAM" id="SSF55781">
    <property type="entry name" value="GAF domain-like"/>
    <property type="match status" value="1"/>
</dbReference>
<evidence type="ECO:0000313" key="2">
    <source>
        <dbReference type="EMBL" id="KGY08319.1"/>
    </source>
</evidence>
<dbReference type="InterPro" id="IPR052020">
    <property type="entry name" value="Cyclic_di-GMP/3'3'-cGAMP_PDE"/>
</dbReference>
<reference evidence="2 3" key="1">
    <citation type="submission" date="2014-10" db="EMBL/GenBank/DDBJ databases">
        <title>Genome sequencing of Vibrio sinaloensis T08.</title>
        <authorList>
            <person name="Chan K.-G."/>
            <person name="Mohamad N.I."/>
        </authorList>
    </citation>
    <scope>NUCLEOTIDE SEQUENCE [LARGE SCALE GENOMIC DNA]</scope>
    <source>
        <strain evidence="2 3">T08</strain>
    </source>
</reference>
<dbReference type="EMBL" id="JRWP01000026">
    <property type="protein sequence ID" value="KGY08319.1"/>
    <property type="molecule type" value="Genomic_DNA"/>
</dbReference>
<dbReference type="PANTHER" id="PTHR45228:SF1">
    <property type="entry name" value="CYCLIC DI-GMP PHOSPHODIESTERASE TM_0186"/>
    <property type="match status" value="1"/>
</dbReference>
<keyword evidence="2" id="KW-0378">Hydrolase</keyword>
<dbReference type="InterPro" id="IPR003607">
    <property type="entry name" value="HD/PDEase_dom"/>
</dbReference>
<dbReference type="PROSITE" id="PS51832">
    <property type="entry name" value="HD_GYP"/>
    <property type="match status" value="1"/>
</dbReference>
<accession>A0A0A5HXU1</accession>
<dbReference type="Proteomes" id="UP000030451">
    <property type="component" value="Unassembled WGS sequence"/>
</dbReference>
<dbReference type="RefSeq" id="WP_038191342.1">
    <property type="nucleotide sequence ID" value="NZ_JRWP01000026.1"/>
</dbReference>
<organism evidence="2 3">
    <name type="scientific">Photobacterium sp. (strain ATCC 43367)</name>
    <dbReference type="NCBI Taxonomy" id="379097"/>
    <lineage>
        <taxon>Bacteria</taxon>
        <taxon>Pseudomonadati</taxon>
        <taxon>Pseudomonadota</taxon>
        <taxon>Gammaproteobacteria</taxon>
        <taxon>Vibrionales</taxon>
        <taxon>Vibrionaceae</taxon>
        <taxon>Vibrio</taxon>
        <taxon>Vibrio oreintalis group</taxon>
    </lineage>
</organism>
<dbReference type="GO" id="GO:0008081">
    <property type="term" value="F:phosphoric diester hydrolase activity"/>
    <property type="evidence" value="ECO:0007669"/>
    <property type="project" value="UniProtKB-ARBA"/>
</dbReference>
<dbReference type="InterPro" id="IPR029016">
    <property type="entry name" value="GAF-like_dom_sf"/>
</dbReference>
<feature type="domain" description="HD-GYP" evidence="1">
    <location>
        <begin position="162"/>
        <end position="371"/>
    </location>
</feature>
<evidence type="ECO:0000259" key="1">
    <source>
        <dbReference type="PROSITE" id="PS51832"/>
    </source>
</evidence>
<sequence length="379" mass="43336">MEVLTTNIGALEAYQCGLSHQLSEIQKRMKVHQPKLAKVCFALYDSRDHLLRSYADSSSLSLRMAHYEAPLSSLPYLKSCLESRTEAYLSELSDLHPSPHVRALLGEGFHSSVAMPIFAEQRFCGFLFLNSHYPDAFTQSDIKALKPYLKMLEVAIFSEYQLVHLLVEKLSKLIARSPVYQRESFSHKQRVAAYTNMIALALADHYDVDDEFVEHLTLFAQYHDIGKIRLSPELLCKQQVLTQDEVNQLRQHIIFGEEIVEQLIAELNALDHPSAILLHDVISYHYEFLDGSGYPRQLQADEIPLGARIVCVANIFDAMTTHKPYKQGCSVPYALLELEKMVAMNKLDARCVDALRNHQHQLKSILERYPERDPMEGLY</sequence>
<dbReference type="STRING" id="379097.SE23_08570"/>
<dbReference type="PANTHER" id="PTHR45228">
    <property type="entry name" value="CYCLIC DI-GMP PHOSPHODIESTERASE TM_0186-RELATED"/>
    <property type="match status" value="1"/>
</dbReference>
<dbReference type="InterPro" id="IPR037522">
    <property type="entry name" value="HD_GYP_dom"/>
</dbReference>
<dbReference type="Gene3D" id="3.30.450.40">
    <property type="match status" value="1"/>
</dbReference>
<dbReference type="AlphaFoldDB" id="A0A0A5HXU1"/>